<dbReference type="InterPro" id="IPR020053">
    <property type="entry name" value="Ribosome-bd_factorA_CS"/>
</dbReference>
<reference evidence="3" key="1">
    <citation type="submission" date="2023-07" db="EMBL/GenBank/DDBJ databases">
        <title>Genomic Encyclopedia of Type Strains, Phase IV (KMG-IV): sequencing the most valuable type-strain genomes for metagenomic binning, comparative biology and taxonomic classification.</title>
        <authorList>
            <person name="Goeker M."/>
        </authorList>
    </citation>
    <scope>NUCLEOTIDE SEQUENCE</scope>
    <source>
        <strain evidence="3">DSM 19659</strain>
    </source>
</reference>
<evidence type="ECO:0000256" key="1">
    <source>
        <dbReference type="ARBA" id="ARBA00022517"/>
    </source>
</evidence>
<keyword evidence="2" id="KW-0963">Cytoplasm</keyword>
<evidence type="ECO:0000313" key="3">
    <source>
        <dbReference type="EMBL" id="MDQ0152580.1"/>
    </source>
</evidence>
<dbReference type="HAMAP" id="MF_00003">
    <property type="entry name" value="RbfA"/>
    <property type="match status" value="1"/>
</dbReference>
<evidence type="ECO:0000256" key="2">
    <source>
        <dbReference type="HAMAP-Rule" id="MF_00003"/>
    </source>
</evidence>
<dbReference type="PROSITE" id="PS01319">
    <property type="entry name" value="RBFA"/>
    <property type="match status" value="1"/>
</dbReference>
<gene>
    <name evidence="2" type="primary">rbfA</name>
    <name evidence="3" type="ORF">J2S20_001272</name>
</gene>
<dbReference type="EMBL" id="JAUSTO010000006">
    <property type="protein sequence ID" value="MDQ0152580.1"/>
    <property type="molecule type" value="Genomic_DNA"/>
</dbReference>
<dbReference type="RefSeq" id="WP_106611817.1">
    <property type="nucleotide sequence ID" value="NZ_JAUSTO010000006.1"/>
</dbReference>
<comment type="function">
    <text evidence="2">One of several proteins that assist in the late maturation steps of the functional core of the 30S ribosomal subunit. Associates with free 30S ribosomal subunits (but not with 30S subunits that are part of 70S ribosomes or polysomes). Required for efficient processing of 16S rRNA. May interact with the 5'-terminal helix region of 16S rRNA.</text>
</comment>
<dbReference type="InterPro" id="IPR015946">
    <property type="entry name" value="KH_dom-like_a/b"/>
</dbReference>
<protein>
    <recommendedName>
        <fullName evidence="2">Ribosome-binding factor A</fullName>
    </recommendedName>
</protein>
<dbReference type="Gene3D" id="3.30.300.20">
    <property type="match status" value="1"/>
</dbReference>
<keyword evidence="4" id="KW-1185">Reference proteome</keyword>
<evidence type="ECO:0000313" key="4">
    <source>
        <dbReference type="Proteomes" id="UP001241537"/>
    </source>
</evidence>
<dbReference type="NCBIfam" id="TIGR00082">
    <property type="entry name" value="rbfA"/>
    <property type="match status" value="1"/>
</dbReference>
<keyword evidence="1 2" id="KW-0690">Ribosome biogenesis</keyword>
<dbReference type="GO" id="GO:0005829">
    <property type="term" value="C:cytosol"/>
    <property type="evidence" value="ECO:0007669"/>
    <property type="project" value="TreeGrafter"/>
</dbReference>
<organism evidence="3 4">
    <name type="scientific">Moryella indoligenes</name>
    <dbReference type="NCBI Taxonomy" id="371674"/>
    <lineage>
        <taxon>Bacteria</taxon>
        <taxon>Bacillati</taxon>
        <taxon>Bacillota</taxon>
        <taxon>Clostridia</taxon>
        <taxon>Lachnospirales</taxon>
        <taxon>Lachnospiraceae</taxon>
        <taxon>Moryella</taxon>
    </lineage>
</organism>
<comment type="subunit">
    <text evidence="2">Monomer. Binds 30S ribosomal subunits, but not 50S ribosomal subunits or 70S ribosomes.</text>
</comment>
<dbReference type="GO" id="GO:0030490">
    <property type="term" value="P:maturation of SSU-rRNA"/>
    <property type="evidence" value="ECO:0007669"/>
    <property type="project" value="UniProtKB-UniRule"/>
</dbReference>
<dbReference type="Pfam" id="PF02033">
    <property type="entry name" value="RBFA"/>
    <property type="match status" value="1"/>
</dbReference>
<dbReference type="Proteomes" id="UP001241537">
    <property type="component" value="Unassembled WGS sequence"/>
</dbReference>
<dbReference type="InterPro" id="IPR000238">
    <property type="entry name" value="RbfA"/>
</dbReference>
<dbReference type="SUPFAM" id="SSF89919">
    <property type="entry name" value="Ribosome-binding factor A, RbfA"/>
    <property type="match status" value="1"/>
</dbReference>
<comment type="caution">
    <text evidence="3">The sequence shown here is derived from an EMBL/GenBank/DDBJ whole genome shotgun (WGS) entry which is preliminary data.</text>
</comment>
<sequence>MKKGSIKNTRINAEVRKEIQSVVMNGIKDPRISPMTSITDARVTADLKYCTVYVSVLGNDAAVEDTLAGLKSATGFIRRELARTINLRITPELRFVADRSLAYGAHIDSILDELKKDREGEENTAEDEEEA</sequence>
<dbReference type="AlphaFoldDB" id="A0AAE3VAF2"/>
<proteinExistence type="inferred from homology"/>
<dbReference type="PANTHER" id="PTHR33515">
    <property type="entry name" value="RIBOSOME-BINDING FACTOR A, CHLOROPLASTIC-RELATED"/>
    <property type="match status" value="1"/>
</dbReference>
<accession>A0AAE3VAF2</accession>
<name>A0AAE3VAF2_9FIRM</name>
<dbReference type="PANTHER" id="PTHR33515:SF1">
    <property type="entry name" value="RIBOSOME-BINDING FACTOR A, CHLOROPLASTIC-RELATED"/>
    <property type="match status" value="1"/>
</dbReference>
<dbReference type="GO" id="GO:0043024">
    <property type="term" value="F:ribosomal small subunit binding"/>
    <property type="evidence" value="ECO:0007669"/>
    <property type="project" value="TreeGrafter"/>
</dbReference>
<dbReference type="InterPro" id="IPR023799">
    <property type="entry name" value="RbfA_dom_sf"/>
</dbReference>
<comment type="similarity">
    <text evidence="2">Belongs to the RbfA family.</text>
</comment>
<comment type="subcellular location">
    <subcellularLocation>
        <location evidence="2">Cytoplasm</location>
    </subcellularLocation>
</comment>